<dbReference type="InterPro" id="IPR004117">
    <property type="entry name" value="7tm6_olfct_rcpt"/>
</dbReference>
<feature type="transmembrane region" description="Helical" evidence="10">
    <location>
        <begin position="42"/>
        <end position="61"/>
    </location>
</feature>
<comment type="similarity">
    <text evidence="10">Belongs to the insect chemoreceptor superfamily. Heteromeric odorant receptor channel (TC 1.A.69) family.</text>
</comment>
<name>A0A8B8IAB4_VANTA</name>
<dbReference type="OMA" id="SHTIVMI"/>
<evidence type="ECO:0000256" key="7">
    <source>
        <dbReference type="ARBA" id="ARBA00023136"/>
    </source>
</evidence>
<accession>A0A8B8IAB4</accession>
<evidence type="ECO:0000313" key="12">
    <source>
        <dbReference type="RefSeq" id="XP_026493171.1"/>
    </source>
</evidence>
<gene>
    <name evidence="12" type="primary">LOC113398585</name>
</gene>
<dbReference type="GO" id="GO:0007165">
    <property type="term" value="P:signal transduction"/>
    <property type="evidence" value="ECO:0007669"/>
    <property type="project" value="UniProtKB-KW"/>
</dbReference>
<keyword evidence="7 10" id="KW-0472">Membrane</keyword>
<keyword evidence="3 10" id="KW-0716">Sensory transduction</keyword>
<keyword evidence="4 10" id="KW-0812">Transmembrane</keyword>
<keyword evidence="2" id="KW-1003">Cell membrane</keyword>
<keyword evidence="8 10" id="KW-0675">Receptor</keyword>
<evidence type="ECO:0000256" key="1">
    <source>
        <dbReference type="ARBA" id="ARBA00004651"/>
    </source>
</evidence>
<dbReference type="GeneID" id="113398585"/>
<feature type="transmembrane region" description="Helical" evidence="10">
    <location>
        <begin position="177"/>
        <end position="205"/>
    </location>
</feature>
<dbReference type="RefSeq" id="XP_026493171.1">
    <property type="nucleotide sequence ID" value="XM_026637386.2"/>
</dbReference>
<reference evidence="12" key="1">
    <citation type="submission" date="2025-08" db="UniProtKB">
        <authorList>
            <consortium name="RefSeq"/>
        </authorList>
    </citation>
    <scope>IDENTIFICATION</scope>
    <source>
        <tissue evidence="12">Whole body</tissue>
    </source>
</reference>
<evidence type="ECO:0000313" key="11">
    <source>
        <dbReference type="Proteomes" id="UP001652626"/>
    </source>
</evidence>
<keyword evidence="5 10" id="KW-0552">Olfaction</keyword>
<organism evidence="11 12">
    <name type="scientific">Vanessa tameamea</name>
    <name type="common">Kamehameha butterfly</name>
    <dbReference type="NCBI Taxonomy" id="334116"/>
    <lineage>
        <taxon>Eukaryota</taxon>
        <taxon>Metazoa</taxon>
        <taxon>Ecdysozoa</taxon>
        <taxon>Arthropoda</taxon>
        <taxon>Hexapoda</taxon>
        <taxon>Insecta</taxon>
        <taxon>Pterygota</taxon>
        <taxon>Neoptera</taxon>
        <taxon>Endopterygota</taxon>
        <taxon>Lepidoptera</taxon>
        <taxon>Glossata</taxon>
        <taxon>Ditrysia</taxon>
        <taxon>Papilionoidea</taxon>
        <taxon>Nymphalidae</taxon>
        <taxon>Nymphalinae</taxon>
        <taxon>Vanessa</taxon>
    </lineage>
</organism>
<keyword evidence="6 10" id="KW-1133">Transmembrane helix</keyword>
<sequence>MKNYRILKGLCKKIFLIGTGNFWYEDDVIGDDNSISYKMLKYILFSIYGFMTLLEIMAALIGDFPEDEKSDSVTFAVSHTIVMIKIFSVLSNKELVKKLISDLIKVCEVHEDEIIMKEKYRIIKINVTAYFVVVYGSAACFVFEGLRKVFEGSHFVTIVTYYPHFEDNSMLATFVRVFMTIVLFILMLTMIMSVDGFTVVILIIFKYKFITLRNYFEKLSDGFEKALKKENSTIAADKLTKGLIEGIKMHKELLRLSKEIDKAFGTVMALQLCQSSGSAVSLLLQIALSDQLTFVAGMKICFFVVALFFLLGLFLCNAGEITYQASLLSSSIFYCGWHLCPSQFPQQRNLGILVLLASAQAQRPQVMKAFKMLELTYGTFLLVIRGTYSVFALFYAQNQ</sequence>
<feature type="transmembrane region" description="Helical" evidence="10">
    <location>
        <begin position="294"/>
        <end position="316"/>
    </location>
</feature>
<keyword evidence="9 10" id="KW-0807">Transducer</keyword>
<dbReference type="OrthoDB" id="7334592at2759"/>
<evidence type="ECO:0000256" key="8">
    <source>
        <dbReference type="ARBA" id="ARBA00023170"/>
    </source>
</evidence>
<protein>
    <recommendedName>
        <fullName evidence="10">Odorant receptor</fullName>
    </recommendedName>
</protein>
<evidence type="ECO:0000256" key="5">
    <source>
        <dbReference type="ARBA" id="ARBA00022725"/>
    </source>
</evidence>
<comment type="subcellular location">
    <subcellularLocation>
        <location evidence="1 10">Cell membrane</location>
        <topology evidence="1 10">Multi-pass membrane protein</topology>
    </subcellularLocation>
</comment>
<proteinExistence type="inferred from homology"/>
<evidence type="ECO:0000256" key="2">
    <source>
        <dbReference type="ARBA" id="ARBA00022475"/>
    </source>
</evidence>
<evidence type="ECO:0000256" key="4">
    <source>
        <dbReference type="ARBA" id="ARBA00022692"/>
    </source>
</evidence>
<feature type="transmembrane region" description="Helical" evidence="10">
    <location>
        <begin position="375"/>
        <end position="396"/>
    </location>
</feature>
<evidence type="ECO:0000256" key="3">
    <source>
        <dbReference type="ARBA" id="ARBA00022606"/>
    </source>
</evidence>
<evidence type="ECO:0000256" key="9">
    <source>
        <dbReference type="ARBA" id="ARBA00023224"/>
    </source>
</evidence>
<dbReference type="GO" id="GO:0005886">
    <property type="term" value="C:plasma membrane"/>
    <property type="evidence" value="ECO:0007669"/>
    <property type="project" value="UniProtKB-SubCell"/>
</dbReference>
<dbReference type="GO" id="GO:0005549">
    <property type="term" value="F:odorant binding"/>
    <property type="evidence" value="ECO:0007669"/>
    <property type="project" value="InterPro"/>
</dbReference>
<dbReference type="AlphaFoldDB" id="A0A8B8IAB4"/>
<dbReference type="PANTHER" id="PTHR21137">
    <property type="entry name" value="ODORANT RECEPTOR"/>
    <property type="match status" value="1"/>
</dbReference>
<dbReference type="Proteomes" id="UP001652626">
    <property type="component" value="Chromosome 14"/>
</dbReference>
<dbReference type="PANTHER" id="PTHR21137:SF35">
    <property type="entry name" value="ODORANT RECEPTOR 19A-RELATED"/>
    <property type="match status" value="1"/>
</dbReference>
<comment type="caution">
    <text evidence="10">Lacks conserved residue(s) required for the propagation of feature annotation.</text>
</comment>
<evidence type="ECO:0000256" key="10">
    <source>
        <dbReference type="RuleBase" id="RU351113"/>
    </source>
</evidence>
<dbReference type="Pfam" id="PF02949">
    <property type="entry name" value="7tm_6"/>
    <property type="match status" value="1"/>
</dbReference>
<feature type="transmembrane region" description="Helical" evidence="10">
    <location>
        <begin position="73"/>
        <end position="90"/>
    </location>
</feature>
<evidence type="ECO:0000256" key="6">
    <source>
        <dbReference type="ARBA" id="ARBA00022989"/>
    </source>
</evidence>
<dbReference type="GO" id="GO:0004984">
    <property type="term" value="F:olfactory receptor activity"/>
    <property type="evidence" value="ECO:0007669"/>
    <property type="project" value="InterPro"/>
</dbReference>
<keyword evidence="11" id="KW-1185">Reference proteome</keyword>
<feature type="transmembrane region" description="Helical" evidence="10">
    <location>
        <begin position="127"/>
        <end position="146"/>
    </location>
</feature>